<dbReference type="Proteomes" id="UP000246121">
    <property type="component" value="Unassembled WGS sequence"/>
</dbReference>
<dbReference type="VEuPathDB" id="TriTrypDB:TcCL_NonESM06585"/>
<dbReference type="VEuPathDB" id="TriTrypDB:TcCLB.510241.20"/>
<gene>
    <name evidence="2" type="ORF">C4B63_38g91</name>
</gene>
<sequence length="909" mass="101269">MRTGSFLGKKASRVGCFLFGGVTVAASSYIHRASWHTSTRCIVSGGVKNEKAGKPAVSSVKRMPPPPPPAQKQQLKPRASSSHIYPEPPLASQRPLLDVEDIIRALVEVFVAYQKHLQNCNAAKTATISDMNKGGGTDVNVPFYPPVPLEYVEEQFESLLLRLLPAGLTRGDGDASKVVRFSDNSADADKNRRQIASRIQSSGVFHLTSTRRRNFQREGGSRDDGETFFFRIRPGVRELAVEIAAFLFSLEPQNGTVRKAVPLTVIRRMSLSPANVAFVRHELANDVRRLLLVYTHSVFFLTKNGTMVQLLEPSVGGGESVLHAVSLNTTAATREQAQELVASTTQVNNIPEGTNSTETTVTTGPGQLSVHFASGENDTVVHMGKRFIAPTAMERYRLSQRLIPFLEFVPLTRTVINTHNEGNDVSSAVADTEDGFVDFVAVRNRAVEKYPSLAPLLAFDYNDLPQLCDGPLFSALRALGVEFCLGRPLPPQCQRKRRQQQQRSTTAMSSLPVEMGLLFLRRIRTNNEAAASTPISPTGEKMPLRLLLLDLQAELDATVMPQWRRKGWPWPSHIHPVEYGITEGEATNGAERHEEELWGHAFLRVHAAVYEELAATPAQSMPYDSTPVISLKETSYPVGVSANSAFVQHLLRQLTPRQHEKLHDILLRGVQGRVPPLIQHEIEESVACLFFPYGQSSRSHGSIIEKNSNNSGGDSNREAQQELIVFNKYVEGFYDKNLSLQLPFVRPRTLSEEPPLVYRRLLPAKLVLEILCCLHREQLRHAEEIGIEFIDDDEQVAEGDDNNCFLSFVPLRQTLQPASRTYVRDYIGDLAMIPLLVSCFPRYFCVPAIDTVSSWSSIGLTREGRHLAQLLEASSKASDGRPLPYRSQRTGCFFTDDTRQQMEAFLLWR</sequence>
<dbReference type="VEuPathDB" id="TriTrypDB:TcCLB.510579.110"/>
<evidence type="ECO:0000313" key="2">
    <source>
        <dbReference type="EMBL" id="PWU92366.1"/>
    </source>
</evidence>
<accession>A0A2V2VA12</accession>
<dbReference type="VEuPathDB" id="TriTrypDB:TCDM_05691"/>
<dbReference type="EMBL" id="PRFA01000038">
    <property type="protein sequence ID" value="PWU92366.1"/>
    <property type="molecule type" value="Genomic_DNA"/>
</dbReference>
<comment type="caution">
    <text evidence="2">The sequence shown here is derived from an EMBL/GenBank/DDBJ whole genome shotgun (WGS) entry which is preliminary data.</text>
</comment>
<dbReference type="VEuPathDB" id="TriTrypDB:TcBrA4_0054910"/>
<dbReference type="AlphaFoldDB" id="A0A2V2VA12"/>
<reference evidence="2 3" key="1">
    <citation type="journal article" date="2018" name="Microb. Genom.">
        <title>Expanding an expanded genome: long-read sequencing of Trypanosoma cruzi.</title>
        <authorList>
            <person name="Berna L."/>
            <person name="Rodriguez M."/>
            <person name="Chiribao M.L."/>
            <person name="Parodi-Talice A."/>
            <person name="Pita S."/>
            <person name="Rijo G."/>
            <person name="Alvarez-Valin F."/>
            <person name="Robello C."/>
        </authorList>
    </citation>
    <scope>NUCLEOTIDE SEQUENCE [LARGE SCALE GENOMIC DNA]</scope>
    <source>
        <strain evidence="2 3">Dm28c</strain>
    </source>
</reference>
<evidence type="ECO:0000256" key="1">
    <source>
        <dbReference type="SAM" id="MobiDB-lite"/>
    </source>
</evidence>
<feature type="compositionally biased region" description="Polar residues" evidence="1">
    <location>
        <begin position="71"/>
        <end position="83"/>
    </location>
</feature>
<organism evidence="2 3">
    <name type="scientific">Trypanosoma cruzi</name>
    <dbReference type="NCBI Taxonomy" id="5693"/>
    <lineage>
        <taxon>Eukaryota</taxon>
        <taxon>Discoba</taxon>
        <taxon>Euglenozoa</taxon>
        <taxon>Kinetoplastea</taxon>
        <taxon>Metakinetoplastina</taxon>
        <taxon>Trypanosomatida</taxon>
        <taxon>Trypanosomatidae</taxon>
        <taxon>Trypanosoma</taxon>
        <taxon>Schizotrypanum</taxon>
    </lineage>
</organism>
<dbReference type="VEuPathDB" id="TriTrypDB:ECC02_005328"/>
<dbReference type="VEuPathDB" id="TriTrypDB:TcG_03735"/>
<dbReference type="VEuPathDB" id="TriTrypDB:C4B63_38g91"/>
<dbReference type="VEuPathDB" id="TriTrypDB:C3747_51g189"/>
<proteinExistence type="predicted"/>
<dbReference type="VEuPathDB" id="TriTrypDB:TCSYLVIO_007170"/>
<protein>
    <submittedName>
        <fullName evidence="2">Uncharacterized protein</fullName>
    </submittedName>
</protein>
<name>A0A2V2VA12_TRYCR</name>
<dbReference type="VEuPathDB" id="TriTrypDB:TcYC6_0025150"/>
<evidence type="ECO:0000313" key="3">
    <source>
        <dbReference type="Proteomes" id="UP000246121"/>
    </source>
</evidence>
<feature type="region of interest" description="Disordered" evidence="1">
    <location>
        <begin position="53"/>
        <end position="87"/>
    </location>
</feature>
<dbReference type="VEuPathDB" id="TriTrypDB:BCY84_19947"/>
<dbReference type="VEuPathDB" id="TriTrypDB:Tc_MARK_5906"/>